<dbReference type="Proteomes" id="UP001430953">
    <property type="component" value="Unassembled WGS sequence"/>
</dbReference>
<accession>A0AAW2EJM9</accession>
<reference evidence="1 2" key="1">
    <citation type="submission" date="2023-03" db="EMBL/GenBank/DDBJ databases">
        <title>High recombination rates correlate with genetic variation in Cardiocondyla obscurior ants.</title>
        <authorList>
            <person name="Errbii M."/>
        </authorList>
    </citation>
    <scope>NUCLEOTIDE SEQUENCE [LARGE SCALE GENOMIC DNA]</scope>
    <source>
        <strain evidence="1">Alpha-2009</strain>
        <tissue evidence="1">Whole body</tissue>
    </source>
</reference>
<keyword evidence="2" id="KW-1185">Reference proteome</keyword>
<dbReference type="AlphaFoldDB" id="A0AAW2EJM9"/>
<evidence type="ECO:0000313" key="1">
    <source>
        <dbReference type="EMBL" id="KAL0102566.1"/>
    </source>
</evidence>
<protein>
    <submittedName>
        <fullName evidence="1">Uncharacterized protein</fullName>
    </submittedName>
</protein>
<proteinExistence type="predicted"/>
<evidence type="ECO:0000313" key="2">
    <source>
        <dbReference type="Proteomes" id="UP001430953"/>
    </source>
</evidence>
<dbReference type="EMBL" id="JADYXP020000022">
    <property type="protein sequence ID" value="KAL0102566.1"/>
    <property type="molecule type" value="Genomic_DNA"/>
</dbReference>
<name>A0AAW2EJM9_9HYME</name>
<organism evidence="1 2">
    <name type="scientific">Cardiocondyla obscurior</name>
    <dbReference type="NCBI Taxonomy" id="286306"/>
    <lineage>
        <taxon>Eukaryota</taxon>
        <taxon>Metazoa</taxon>
        <taxon>Ecdysozoa</taxon>
        <taxon>Arthropoda</taxon>
        <taxon>Hexapoda</taxon>
        <taxon>Insecta</taxon>
        <taxon>Pterygota</taxon>
        <taxon>Neoptera</taxon>
        <taxon>Endopterygota</taxon>
        <taxon>Hymenoptera</taxon>
        <taxon>Apocrita</taxon>
        <taxon>Aculeata</taxon>
        <taxon>Formicoidea</taxon>
        <taxon>Formicidae</taxon>
        <taxon>Myrmicinae</taxon>
        <taxon>Cardiocondyla</taxon>
    </lineage>
</organism>
<comment type="caution">
    <text evidence="1">The sequence shown here is derived from an EMBL/GenBank/DDBJ whole genome shotgun (WGS) entry which is preliminary data.</text>
</comment>
<sequence length="169" mass="19516">MLARHSLLFRTKNHIHISLENVTTLHNVSIDDCIRDRKLLPGREGRSPASAFSSRREESLFTELTDAADVVESWHRNANRFQHPAKIARNRGNAREKNFSDECCTTKAKREVQMVANCAKSHFSLPRHQRNNLYNRLVPCNFDASCPALRYCWITLQESCIIAQKIRLL</sequence>
<gene>
    <name evidence="1" type="ORF">PUN28_018098</name>
</gene>